<dbReference type="Proteomes" id="UP000191988">
    <property type="component" value="Unassembled WGS sequence"/>
</dbReference>
<keyword evidence="2" id="KW-1185">Reference proteome</keyword>
<dbReference type="RefSeq" id="WP_046800408.1">
    <property type="nucleotide sequence ID" value="NZ_LT009724.1"/>
</dbReference>
<dbReference type="AlphaFoldDB" id="A0A1S7QUM8"/>
<proteinExistence type="predicted"/>
<name>A0A1S7QUM8_9HYPH</name>
<reference evidence="2" key="1">
    <citation type="submission" date="2016-01" db="EMBL/GenBank/DDBJ databases">
        <authorList>
            <person name="Regsiter A."/>
            <person name="william w."/>
        </authorList>
    </citation>
    <scope>NUCLEOTIDE SEQUENCE [LARGE SCALE GENOMIC DNA]</scope>
    <source>
        <strain evidence="2">CFBP 6623</strain>
    </source>
</reference>
<gene>
    <name evidence="1" type="ORF">AGR3A_Lc10105</name>
</gene>
<accession>A0A1S7QUM8</accession>
<evidence type="ECO:0000313" key="1">
    <source>
        <dbReference type="EMBL" id="CUX42484.1"/>
    </source>
</evidence>
<dbReference type="EMBL" id="FBWK01000045">
    <property type="protein sequence ID" value="CUX42484.1"/>
    <property type="molecule type" value="Genomic_DNA"/>
</dbReference>
<evidence type="ECO:0000313" key="2">
    <source>
        <dbReference type="Proteomes" id="UP000191988"/>
    </source>
</evidence>
<dbReference type="STRING" id="1183432.AGR3A_Lc10105"/>
<protein>
    <submittedName>
        <fullName evidence="1">Uncharacterized protein</fullName>
    </submittedName>
</protein>
<organism evidence="1 2">
    <name type="scientific">Agrobacterium tomkonis CFBP 6623</name>
    <dbReference type="NCBI Taxonomy" id="1183432"/>
    <lineage>
        <taxon>Bacteria</taxon>
        <taxon>Pseudomonadati</taxon>
        <taxon>Pseudomonadota</taxon>
        <taxon>Alphaproteobacteria</taxon>
        <taxon>Hyphomicrobiales</taxon>
        <taxon>Rhizobiaceae</taxon>
        <taxon>Rhizobium/Agrobacterium group</taxon>
        <taxon>Agrobacterium</taxon>
        <taxon>Agrobacterium tumefaciens complex</taxon>
    </lineage>
</organism>
<sequence length="90" mass="9845">MSSEFYSPSLSRNLVRTGGTGYRENASLRLLLNAAEETAIRQDRDAYFAAFPDFGVQTDVSKRTVPAGRIRLSKPTLSFGKQSLTGPCLS</sequence>